<dbReference type="PROSITE" id="PS50893">
    <property type="entry name" value="ABC_TRANSPORTER_2"/>
    <property type="match status" value="1"/>
</dbReference>
<dbReference type="InterPro" id="IPR003593">
    <property type="entry name" value="AAA+_ATPase"/>
</dbReference>
<evidence type="ECO:0000259" key="4">
    <source>
        <dbReference type="PROSITE" id="PS50893"/>
    </source>
</evidence>
<dbReference type="GO" id="GO:0016887">
    <property type="term" value="F:ATP hydrolysis activity"/>
    <property type="evidence" value="ECO:0007669"/>
    <property type="project" value="InterPro"/>
</dbReference>
<keyword evidence="1" id="KW-0813">Transport</keyword>
<dbReference type="GO" id="GO:0005524">
    <property type="term" value="F:ATP binding"/>
    <property type="evidence" value="ECO:0007669"/>
    <property type="project" value="UniProtKB-KW"/>
</dbReference>
<proteinExistence type="predicted"/>
<dbReference type="SMART" id="SM00382">
    <property type="entry name" value="AAA"/>
    <property type="match status" value="1"/>
</dbReference>
<feature type="domain" description="ABC transporter" evidence="4">
    <location>
        <begin position="2"/>
        <end position="239"/>
    </location>
</feature>
<dbReference type="AlphaFoldDB" id="A0A1L4D4Q1"/>
<gene>
    <name evidence="5" type="ORF">AXG55_10220</name>
</gene>
<dbReference type="InterPro" id="IPR027417">
    <property type="entry name" value="P-loop_NTPase"/>
</dbReference>
<dbReference type="InterPro" id="IPR003439">
    <property type="entry name" value="ABC_transporter-like_ATP-bd"/>
</dbReference>
<evidence type="ECO:0000313" key="6">
    <source>
        <dbReference type="Proteomes" id="UP000184731"/>
    </source>
</evidence>
<sequence length="251" mass="27878">MISLINVKKSFGNNHVLNGLNLEIPKHKISFIIGRSGEGKSVTLKHFIGILKPDSGEIWIDGVQMKNAKEDEWIEVRKKIGILFQDGALFDSLTISENVSFPIQNHLKLSAIEIENVVSELLELVGLPGIENKYPPELSIGERKRVGLARALALKPQLLLYDEPTTSMDPLVSDLIDKLIYSTQKKMSGITSVVVSHDITSVMSIAEYIFLLHKGKIYFQGTPEDFRSSKDDLVKQFLTGGRNGPLEVPIA</sequence>
<dbReference type="PANTHER" id="PTHR43023:SF6">
    <property type="entry name" value="INTERMEMBRANE PHOSPHOLIPID TRANSPORT SYSTEM ATP-BINDING PROTEIN MLAF"/>
    <property type="match status" value="1"/>
</dbReference>
<dbReference type="KEGG" id="saqi:AXG55_10220"/>
<keyword evidence="3 5" id="KW-0067">ATP-binding</keyword>
<dbReference type="STRING" id="1915309.AXG55_10220"/>
<evidence type="ECO:0000256" key="3">
    <source>
        <dbReference type="ARBA" id="ARBA00022840"/>
    </source>
</evidence>
<keyword evidence="6" id="KW-1185">Reference proteome</keyword>
<keyword evidence="2" id="KW-0547">Nucleotide-binding</keyword>
<reference evidence="5 6" key="1">
    <citation type="submission" date="2016-10" db="EMBL/GenBank/DDBJ databases">
        <title>Silvanigrella aquatica sp. nov., isolated from a freshwater lake located in the Black Forest, Germany, description of Silvanigrellaceae fam. nov., Silvanigrellales ord. nov., reclassification of the order Bdellovibrionales in the class Oligoflexia, reclassification of the families Bacteriovoracaceae and Halobacteriovoraceae in the new order Bacteriovoracales ord. nov., and reclassification of the family Pseudobacteriovoracaceae in the order Oligoflexiales.</title>
        <authorList>
            <person name="Hahn M.W."/>
            <person name="Schmidt J."/>
            <person name="Koll U."/>
            <person name="Rohde M."/>
            <person name="Verbag S."/>
            <person name="Pitt A."/>
            <person name="Nakai R."/>
            <person name="Naganuma T."/>
            <person name="Lang E."/>
        </authorList>
    </citation>
    <scope>NUCLEOTIDE SEQUENCE [LARGE SCALE GENOMIC DNA]</scope>
    <source>
        <strain evidence="5 6">MWH-Nonnen-W8red</strain>
    </source>
</reference>
<dbReference type="EMBL" id="CP017834">
    <property type="protein sequence ID" value="APJ05157.1"/>
    <property type="molecule type" value="Genomic_DNA"/>
</dbReference>
<dbReference type="Proteomes" id="UP000184731">
    <property type="component" value="Chromosome"/>
</dbReference>
<evidence type="ECO:0000313" key="5">
    <source>
        <dbReference type="EMBL" id="APJ05157.1"/>
    </source>
</evidence>
<accession>A0A1L4D4Q1</accession>
<dbReference type="Gene3D" id="3.40.50.300">
    <property type="entry name" value="P-loop containing nucleotide triphosphate hydrolases"/>
    <property type="match status" value="1"/>
</dbReference>
<name>A0A1L4D4Q1_9BACT</name>
<protein>
    <submittedName>
        <fullName evidence="5">ABC transporter ATP-binding protein</fullName>
    </submittedName>
</protein>
<evidence type="ECO:0000256" key="2">
    <source>
        <dbReference type="ARBA" id="ARBA00022741"/>
    </source>
</evidence>
<evidence type="ECO:0000256" key="1">
    <source>
        <dbReference type="ARBA" id="ARBA00022448"/>
    </source>
</evidence>
<dbReference type="SUPFAM" id="SSF52540">
    <property type="entry name" value="P-loop containing nucleoside triphosphate hydrolases"/>
    <property type="match status" value="1"/>
</dbReference>
<dbReference type="Pfam" id="PF00005">
    <property type="entry name" value="ABC_tran"/>
    <property type="match status" value="1"/>
</dbReference>
<dbReference type="PANTHER" id="PTHR43023">
    <property type="entry name" value="PROTEIN TRIGALACTOSYLDIACYLGLYCEROL 3, CHLOROPLASTIC"/>
    <property type="match status" value="1"/>
</dbReference>
<organism evidence="5 6">
    <name type="scientific">Silvanigrella aquatica</name>
    <dbReference type="NCBI Taxonomy" id="1915309"/>
    <lineage>
        <taxon>Bacteria</taxon>
        <taxon>Pseudomonadati</taxon>
        <taxon>Bdellovibrionota</taxon>
        <taxon>Oligoflexia</taxon>
        <taxon>Silvanigrellales</taxon>
        <taxon>Silvanigrellaceae</taxon>
        <taxon>Silvanigrella</taxon>
    </lineage>
</organism>